<evidence type="ECO:0000256" key="3">
    <source>
        <dbReference type="ARBA" id="ARBA00011881"/>
    </source>
</evidence>
<evidence type="ECO:0000259" key="14">
    <source>
        <dbReference type="Pfam" id="PF02803"/>
    </source>
</evidence>
<evidence type="ECO:0000256" key="12">
    <source>
        <dbReference type="RuleBase" id="RU003557"/>
    </source>
</evidence>
<evidence type="ECO:0000256" key="2">
    <source>
        <dbReference type="ARBA" id="ARBA00010982"/>
    </source>
</evidence>
<evidence type="ECO:0000256" key="8">
    <source>
        <dbReference type="ARBA" id="ARBA00022958"/>
    </source>
</evidence>
<keyword evidence="6" id="KW-0479">Metal-binding</keyword>
<dbReference type="InterPro" id="IPR016039">
    <property type="entry name" value="Thiolase-like"/>
</dbReference>
<feature type="active site" description="Proton acceptor" evidence="11">
    <location>
        <position position="406"/>
    </location>
</feature>
<dbReference type="GO" id="GO:0046872">
    <property type="term" value="F:metal ion binding"/>
    <property type="evidence" value="ECO:0007669"/>
    <property type="project" value="UniProtKB-KW"/>
</dbReference>
<dbReference type="InterPro" id="IPR002155">
    <property type="entry name" value="Thiolase"/>
</dbReference>
<evidence type="ECO:0000259" key="13">
    <source>
        <dbReference type="Pfam" id="PF00108"/>
    </source>
</evidence>
<feature type="active site" description="Acyl-thioester intermediate" evidence="11">
    <location>
        <position position="113"/>
    </location>
</feature>
<evidence type="ECO:0000256" key="4">
    <source>
        <dbReference type="ARBA" id="ARBA00012705"/>
    </source>
</evidence>
<dbReference type="PROSITE" id="PS00737">
    <property type="entry name" value="THIOLASE_2"/>
    <property type="match status" value="1"/>
</dbReference>
<dbReference type="InterPro" id="IPR020610">
    <property type="entry name" value="Thiolase_AS"/>
</dbReference>
<comment type="caution">
    <text evidence="15">The sequence shown here is derived from an EMBL/GenBank/DDBJ whole genome shotgun (WGS) entry which is preliminary data.</text>
</comment>
<dbReference type="Pfam" id="PF00108">
    <property type="entry name" value="Thiolase_N"/>
    <property type="match status" value="1"/>
</dbReference>
<dbReference type="EC" id="2.3.1.9" evidence="4"/>
<feature type="domain" description="Thiolase N-terminal" evidence="13">
    <location>
        <begin position="30"/>
        <end position="290"/>
    </location>
</feature>
<evidence type="ECO:0000256" key="1">
    <source>
        <dbReference type="ARBA" id="ARBA00004173"/>
    </source>
</evidence>
<evidence type="ECO:0000313" key="15">
    <source>
        <dbReference type="EMBL" id="KAL0488351.1"/>
    </source>
</evidence>
<keyword evidence="5 12" id="KW-0808">Transferase</keyword>
<dbReference type="AlphaFoldDB" id="A0AAW2ZEY5"/>
<keyword evidence="10 12" id="KW-0012">Acyltransferase</keyword>
<dbReference type="CDD" id="cd00751">
    <property type="entry name" value="thiolase"/>
    <property type="match status" value="1"/>
</dbReference>
<dbReference type="NCBIfam" id="TIGR01930">
    <property type="entry name" value="AcCoA-C-Actrans"/>
    <property type="match status" value="1"/>
</dbReference>
<evidence type="ECO:0000256" key="9">
    <source>
        <dbReference type="ARBA" id="ARBA00023128"/>
    </source>
</evidence>
<dbReference type="EMBL" id="JAOPGA020001434">
    <property type="protein sequence ID" value="KAL0488351.1"/>
    <property type="molecule type" value="Genomic_DNA"/>
</dbReference>
<dbReference type="PROSITE" id="PS00099">
    <property type="entry name" value="THIOLASE_3"/>
    <property type="match status" value="1"/>
</dbReference>
<comment type="subcellular location">
    <subcellularLocation>
        <location evidence="1">Mitochondrion</location>
    </subcellularLocation>
</comment>
<feature type="domain" description="Thiolase C-terminal" evidence="14">
    <location>
        <begin position="298"/>
        <end position="419"/>
    </location>
</feature>
<gene>
    <name evidence="15" type="ORF">AKO1_008795</name>
</gene>
<dbReference type="FunFam" id="3.40.47.10:FF:000007">
    <property type="entry name" value="acetyl-CoA acetyltransferase, mitochondrial"/>
    <property type="match status" value="1"/>
</dbReference>
<evidence type="ECO:0000256" key="10">
    <source>
        <dbReference type="ARBA" id="ARBA00023315"/>
    </source>
</evidence>
<organism evidence="15 16">
    <name type="scientific">Acrasis kona</name>
    <dbReference type="NCBI Taxonomy" id="1008807"/>
    <lineage>
        <taxon>Eukaryota</taxon>
        <taxon>Discoba</taxon>
        <taxon>Heterolobosea</taxon>
        <taxon>Tetramitia</taxon>
        <taxon>Eutetramitia</taxon>
        <taxon>Acrasidae</taxon>
        <taxon>Acrasis</taxon>
    </lineage>
</organism>
<comment type="subunit">
    <text evidence="3">Homotetramer.</text>
</comment>
<evidence type="ECO:0000313" key="16">
    <source>
        <dbReference type="Proteomes" id="UP001431209"/>
    </source>
</evidence>
<dbReference type="InterPro" id="IPR020617">
    <property type="entry name" value="Thiolase_C"/>
</dbReference>
<keyword evidence="7" id="KW-0809">Transit peptide</keyword>
<dbReference type="InterPro" id="IPR020613">
    <property type="entry name" value="Thiolase_CS"/>
</dbReference>
<keyword evidence="8" id="KW-0630">Potassium</keyword>
<feature type="active site" description="Proton acceptor" evidence="11">
    <location>
        <position position="376"/>
    </location>
</feature>
<evidence type="ECO:0000256" key="7">
    <source>
        <dbReference type="ARBA" id="ARBA00022946"/>
    </source>
</evidence>
<proteinExistence type="inferred from homology"/>
<evidence type="ECO:0000256" key="6">
    <source>
        <dbReference type="ARBA" id="ARBA00022723"/>
    </source>
</evidence>
<evidence type="ECO:0000256" key="11">
    <source>
        <dbReference type="PIRSR" id="PIRSR000429-1"/>
    </source>
</evidence>
<dbReference type="Proteomes" id="UP001431209">
    <property type="component" value="Unassembled WGS sequence"/>
</dbReference>
<protein>
    <recommendedName>
        <fullName evidence="4">acetyl-CoA C-acetyltransferase</fullName>
        <ecNumber evidence="4">2.3.1.9</ecNumber>
    </recommendedName>
</protein>
<dbReference type="PIRSF" id="PIRSF000429">
    <property type="entry name" value="Ac-CoA_Ac_transf"/>
    <property type="match status" value="1"/>
</dbReference>
<sequence length="421" mass="44178">MFLRRTQKNVTNLLARRTFMNNVDPGKRPVIVAAVRTAIGSFNGKLSSFDATTLGALAIRGAIAQAGVSPNEVHEAYMGNVVQSNLGQAPGRQAVLNGGLPKTVCTTTLNKMCASGMKSAMLASQSVMLGINSTVIAGGFESMSNAPYYLPKVRFGLRYGDGQLIDGLAKDGLTDAYNHKPMGWAAEECAKAYAITRQEQDAYTIESYRRAAEATSSGAFKEEILSISVPGKPGAEPTYVNQDEEFANIRADKIPTLKPAFTKDPDGTVTAANSSKLSDGAAALIIMSEEKAKRGGFKVIGRILGFADAEKDPNEFTTAPADAIPKALKHSGINLSDVSYFEINEAFSVVALANMKILGLDPANVNIYGGAVALGHPIGCSGARIIVTLLNALKRNGKSVGVAAICNGGGGASSIVIERVN</sequence>
<reference evidence="15 16" key="1">
    <citation type="submission" date="2024-03" db="EMBL/GenBank/DDBJ databases">
        <title>The Acrasis kona genome and developmental transcriptomes reveal deep origins of eukaryotic multicellular pathways.</title>
        <authorList>
            <person name="Sheikh S."/>
            <person name="Fu C.-J."/>
            <person name="Brown M.W."/>
            <person name="Baldauf S.L."/>
        </authorList>
    </citation>
    <scope>NUCLEOTIDE SEQUENCE [LARGE SCALE GENOMIC DNA]</scope>
    <source>
        <strain evidence="15 16">ATCC MYA-3509</strain>
    </source>
</reference>
<dbReference type="GO" id="GO:0005739">
    <property type="term" value="C:mitochondrion"/>
    <property type="evidence" value="ECO:0007669"/>
    <property type="project" value="UniProtKB-SubCell"/>
</dbReference>
<dbReference type="SUPFAM" id="SSF53901">
    <property type="entry name" value="Thiolase-like"/>
    <property type="match status" value="2"/>
</dbReference>
<dbReference type="InterPro" id="IPR020616">
    <property type="entry name" value="Thiolase_N"/>
</dbReference>
<evidence type="ECO:0000256" key="5">
    <source>
        <dbReference type="ARBA" id="ARBA00022679"/>
    </source>
</evidence>
<comment type="similarity">
    <text evidence="2 12">Belongs to the thiolase-like superfamily. Thiolase family.</text>
</comment>
<dbReference type="GO" id="GO:0003985">
    <property type="term" value="F:acetyl-CoA C-acetyltransferase activity"/>
    <property type="evidence" value="ECO:0007669"/>
    <property type="project" value="UniProtKB-EC"/>
</dbReference>
<dbReference type="PANTHER" id="PTHR18919:SF156">
    <property type="entry name" value="ACETYL-COA ACETYLTRANSFERASE, MITOCHONDRIAL"/>
    <property type="match status" value="1"/>
</dbReference>
<keyword evidence="16" id="KW-1185">Reference proteome</keyword>
<keyword evidence="9" id="KW-0496">Mitochondrion</keyword>
<dbReference type="Pfam" id="PF02803">
    <property type="entry name" value="Thiolase_C"/>
    <property type="match status" value="1"/>
</dbReference>
<accession>A0AAW2ZEY5</accession>
<dbReference type="GO" id="GO:0006635">
    <property type="term" value="P:fatty acid beta-oxidation"/>
    <property type="evidence" value="ECO:0007669"/>
    <property type="project" value="TreeGrafter"/>
</dbReference>
<name>A0AAW2ZEY5_9EUKA</name>
<dbReference type="PANTHER" id="PTHR18919">
    <property type="entry name" value="ACETYL-COA C-ACYLTRANSFERASE"/>
    <property type="match status" value="1"/>
</dbReference>
<dbReference type="Gene3D" id="3.40.47.10">
    <property type="match status" value="1"/>
</dbReference>